<name>A0A835EA25_9POAL</name>
<protein>
    <submittedName>
        <fullName evidence="2">Uncharacterized protein</fullName>
    </submittedName>
</protein>
<dbReference type="Proteomes" id="UP000636709">
    <property type="component" value="Unassembled WGS sequence"/>
</dbReference>
<comment type="caution">
    <text evidence="2">The sequence shown here is derived from an EMBL/GenBank/DDBJ whole genome shotgun (WGS) entry which is preliminary data.</text>
</comment>
<evidence type="ECO:0000313" key="2">
    <source>
        <dbReference type="EMBL" id="KAF8675551.1"/>
    </source>
</evidence>
<evidence type="ECO:0000313" key="3">
    <source>
        <dbReference type="Proteomes" id="UP000636709"/>
    </source>
</evidence>
<accession>A0A835EA25</accession>
<feature type="region of interest" description="Disordered" evidence="1">
    <location>
        <begin position="24"/>
        <end position="46"/>
    </location>
</feature>
<evidence type="ECO:0000256" key="1">
    <source>
        <dbReference type="SAM" id="MobiDB-lite"/>
    </source>
</evidence>
<keyword evidence="3" id="KW-1185">Reference proteome</keyword>
<dbReference type="AlphaFoldDB" id="A0A835EA25"/>
<proteinExistence type="predicted"/>
<dbReference type="EMBL" id="JACEFO010002178">
    <property type="protein sequence ID" value="KAF8675551.1"/>
    <property type="molecule type" value="Genomic_DNA"/>
</dbReference>
<reference evidence="2" key="1">
    <citation type="submission" date="2020-07" db="EMBL/GenBank/DDBJ databases">
        <title>Genome sequence and genetic diversity analysis of an under-domesticated orphan crop, white fonio (Digitaria exilis).</title>
        <authorList>
            <person name="Bennetzen J.L."/>
            <person name="Chen S."/>
            <person name="Ma X."/>
            <person name="Wang X."/>
            <person name="Yssel A.E.J."/>
            <person name="Chaluvadi S.R."/>
            <person name="Johnson M."/>
            <person name="Gangashetty P."/>
            <person name="Hamidou F."/>
            <person name="Sanogo M.D."/>
            <person name="Zwaenepoel A."/>
            <person name="Wallace J."/>
            <person name="Van De Peer Y."/>
            <person name="Van Deynze A."/>
        </authorList>
    </citation>
    <scope>NUCLEOTIDE SEQUENCE</scope>
    <source>
        <tissue evidence="2">Leaves</tissue>
    </source>
</reference>
<organism evidence="2 3">
    <name type="scientific">Digitaria exilis</name>
    <dbReference type="NCBI Taxonomy" id="1010633"/>
    <lineage>
        <taxon>Eukaryota</taxon>
        <taxon>Viridiplantae</taxon>
        <taxon>Streptophyta</taxon>
        <taxon>Embryophyta</taxon>
        <taxon>Tracheophyta</taxon>
        <taxon>Spermatophyta</taxon>
        <taxon>Magnoliopsida</taxon>
        <taxon>Liliopsida</taxon>
        <taxon>Poales</taxon>
        <taxon>Poaceae</taxon>
        <taxon>PACMAD clade</taxon>
        <taxon>Panicoideae</taxon>
        <taxon>Panicodae</taxon>
        <taxon>Paniceae</taxon>
        <taxon>Anthephorinae</taxon>
        <taxon>Digitaria</taxon>
    </lineage>
</organism>
<sequence>MHENFILPKYCALIVLRFTHADTTQPSTFSHQPSTSEYFSLDSQRL</sequence>
<dbReference type="OrthoDB" id="632669at2759"/>
<gene>
    <name evidence="2" type="ORF">HU200_047617</name>
</gene>